<dbReference type="AlphaFoldDB" id="A0A4Y2KLD1"/>
<keyword evidence="2" id="KW-1185">Reference proteome</keyword>
<evidence type="ECO:0008006" key="3">
    <source>
        <dbReference type="Google" id="ProtNLM"/>
    </source>
</evidence>
<protein>
    <recommendedName>
        <fullName evidence="3">Endonuclease/exonuclease/phosphatase domain-containing protein</fullName>
    </recommendedName>
</protein>
<dbReference type="Gene3D" id="3.60.10.10">
    <property type="entry name" value="Endonuclease/exonuclease/phosphatase"/>
    <property type="match status" value="1"/>
</dbReference>
<evidence type="ECO:0000313" key="1">
    <source>
        <dbReference type="EMBL" id="GBN02720.1"/>
    </source>
</evidence>
<dbReference type="InterPro" id="IPR036691">
    <property type="entry name" value="Endo/exonu/phosph_ase_sf"/>
</dbReference>
<dbReference type="SUPFAM" id="SSF52540">
    <property type="entry name" value="P-loop containing nucleoside triphosphate hydrolases"/>
    <property type="match status" value="1"/>
</dbReference>
<dbReference type="SUPFAM" id="SSF56219">
    <property type="entry name" value="DNase I-like"/>
    <property type="match status" value="1"/>
</dbReference>
<gene>
    <name evidence="1" type="ORF">AVEN_206629_1</name>
</gene>
<reference evidence="1 2" key="1">
    <citation type="journal article" date="2019" name="Sci. Rep.">
        <title>Orb-weaving spider Araneus ventricosus genome elucidates the spidroin gene catalogue.</title>
        <authorList>
            <person name="Kono N."/>
            <person name="Nakamura H."/>
            <person name="Ohtoshi R."/>
            <person name="Moran D.A.P."/>
            <person name="Shinohara A."/>
            <person name="Yoshida Y."/>
            <person name="Fujiwara M."/>
            <person name="Mori M."/>
            <person name="Tomita M."/>
            <person name="Arakawa K."/>
        </authorList>
    </citation>
    <scope>NUCLEOTIDE SEQUENCE [LARGE SCALE GENOMIC DNA]</scope>
</reference>
<dbReference type="Proteomes" id="UP000499080">
    <property type="component" value="Unassembled WGS sequence"/>
</dbReference>
<comment type="caution">
    <text evidence="1">The sequence shown here is derived from an EMBL/GenBank/DDBJ whole genome shotgun (WGS) entry which is preliminary data.</text>
</comment>
<sequence length="316" mass="36264">MLFQEEAVEKEKRREVRHKDNKIWTTIEQVVRTVKPLKSPYSVVRKQFPVVAAEAITIYKSKGGTYEDVAVQLSPGLKRKELYVSLSRCTKLSGLYLTGKFVPPTAPSRTDKIETEMRNLSEKAVVFSCVFPSMFANVSNIVYHNVQRHLKSAHWADLRNFMHLYQLSFFIAAETWTLQDDIDVEGYRTVRRMDCEKRRHALGLAFYTKELAAVIYTYFNEKDGQSCCLTAVLCNEIAVCSGYKPPSTPYLQVEYYFEQAINAALCASNKVIVLGDFNLDVHSKPVHRFYKYILPRAFKNQLTESKSTTNASTFID</sequence>
<dbReference type="OrthoDB" id="6436088at2759"/>
<dbReference type="EMBL" id="BGPR01004727">
    <property type="protein sequence ID" value="GBN02720.1"/>
    <property type="molecule type" value="Genomic_DNA"/>
</dbReference>
<accession>A0A4Y2KLD1</accession>
<proteinExistence type="predicted"/>
<dbReference type="InterPro" id="IPR027417">
    <property type="entry name" value="P-loop_NTPase"/>
</dbReference>
<dbReference type="CDD" id="cd18809">
    <property type="entry name" value="SF1_C_RecD"/>
    <property type="match status" value="1"/>
</dbReference>
<name>A0A4Y2KLD1_ARAVE</name>
<evidence type="ECO:0000313" key="2">
    <source>
        <dbReference type="Proteomes" id="UP000499080"/>
    </source>
</evidence>
<organism evidence="1 2">
    <name type="scientific">Araneus ventricosus</name>
    <name type="common">Orbweaver spider</name>
    <name type="synonym">Epeira ventricosa</name>
    <dbReference type="NCBI Taxonomy" id="182803"/>
    <lineage>
        <taxon>Eukaryota</taxon>
        <taxon>Metazoa</taxon>
        <taxon>Ecdysozoa</taxon>
        <taxon>Arthropoda</taxon>
        <taxon>Chelicerata</taxon>
        <taxon>Arachnida</taxon>
        <taxon>Araneae</taxon>
        <taxon>Araneomorphae</taxon>
        <taxon>Entelegynae</taxon>
        <taxon>Araneoidea</taxon>
        <taxon>Araneidae</taxon>
        <taxon>Araneus</taxon>
    </lineage>
</organism>